<evidence type="ECO:0000256" key="1">
    <source>
        <dbReference type="ARBA" id="ARBA00009175"/>
    </source>
</evidence>
<gene>
    <name evidence="6" type="primary">modA</name>
    <name evidence="6" type="ORF">OJ997_33745</name>
</gene>
<name>A0A9X3NEV2_9ACTN</name>
<dbReference type="Proteomes" id="UP001147653">
    <property type="component" value="Unassembled WGS sequence"/>
</dbReference>
<dbReference type="Gene3D" id="3.40.190.10">
    <property type="entry name" value="Periplasmic binding protein-like II"/>
    <property type="match status" value="2"/>
</dbReference>
<evidence type="ECO:0000256" key="3">
    <source>
        <dbReference type="ARBA" id="ARBA00022729"/>
    </source>
</evidence>
<feature type="signal peptide" evidence="5">
    <location>
        <begin position="1"/>
        <end position="23"/>
    </location>
</feature>
<dbReference type="PANTHER" id="PTHR30632">
    <property type="entry name" value="MOLYBDATE-BINDING PERIPLASMIC PROTEIN"/>
    <property type="match status" value="1"/>
</dbReference>
<evidence type="ECO:0000256" key="2">
    <source>
        <dbReference type="ARBA" id="ARBA00022723"/>
    </source>
</evidence>
<dbReference type="GO" id="GO:0046872">
    <property type="term" value="F:metal ion binding"/>
    <property type="evidence" value="ECO:0007669"/>
    <property type="project" value="UniProtKB-KW"/>
</dbReference>
<dbReference type="EMBL" id="JAPDDP010000107">
    <property type="protein sequence ID" value="MDA0185318.1"/>
    <property type="molecule type" value="Genomic_DNA"/>
</dbReference>
<accession>A0A9X3NEV2</accession>
<dbReference type="SUPFAM" id="SSF53850">
    <property type="entry name" value="Periplasmic binding protein-like II"/>
    <property type="match status" value="1"/>
</dbReference>
<dbReference type="GO" id="GO:0015689">
    <property type="term" value="P:molybdate ion transport"/>
    <property type="evidence" value="ECO:0007669"/>
    <property type="project" value="InterPro"/>
</dbReference>
<dbReference type="GO" id="GO:0030973">
    <property type="term" value="F:molybdate ion binding"/>
    <property type="evidence" value="ECO:0007669"/>
    <property type="project" value="TreeGrafter"/>
</dbReference>
<feature type="binding site" evidence="4">
    <location>
        <position position="176"/>
    </location>
    <ligand>
        <name>molybdate</name>
        <dbReference type="ChEBI" id="CHEBI:36264"/>
    </ligand>
</feature>
<comment type="caution">
    <text evidence="6">The sequence shown here is derived from an EMBL/GenBank/DDBJ whole genome shotgun (WGS) entry which is preliminary data.</text>
</comment>
<evidence type="ECO:0000313" key="7">
    <source>
        <dbReference type="Proteomes" id="UP001147653"/>
    </source>
</evidence>
<keyword evidence="2 4" id="KW-0479">Metal-binding</keyword>
<comment type="similarity">
    <text evidence="1">Belongs to the bacterial solute-binding protein ModA family.</text>
</comment>
<keyword evidence="7" id="KW-1185">Reference proteome</keyword>
<protein>
    <submittedName>
        <fullName evidence="6">Molybdate ABC transporter substrate-binding protein</fullName>
    </submittedName>
</protein>
<dbReference type="PANTHER" id="PTHR30632:SF0">
    <property type="entry name" value="SULFATE-BINDING PROTEIN"/>
    <property type="match status" value="1"/>
</dbReference>
<feature type="binding site" evidence="4">
    <location>
        <position position="32"/>
    </location>
    <ligand>
        <name>molybdate</name>
        <dbReference type="ChEBI" id="CHEBI:36264"/>
    </ligand>
</feature>
<dbReference type="InterPro" id="IPR050682">
    <property type="entry name" value="ModA/WtpA"/>
</dbReference>
<dbReference type="NCBIfam" id="TIGR01256">
    <property type="entry name" value="modA"/>
    <property type="match status" value="1"/>
</dbReference>
<feature type="chain" id="PRO_5040971761" evidence="5">
    <location>
        <begin position="24"/>
        <end position="243"/>
    </location>
</feature>
<feature type="binding site" evidence="4">
    <location>
        <position position="158"/>
    </location>
    <ligand>
        <name>molybdate</name>
        <dbReference type="ChEBI" id="CHEBI:36264"/>
    </ligand>
</feature>
<evidence type="ECO:0000256" key="5">
    <source>
        <dbReference type="SAM" id="SignalP"/>
    </source>
</evidence>
<reference evidence="6" key="1">
    <citation type="submission" date="2022-10" db="EMBL/GenBank/DDBJ databases">
        <title>The WGS of Solirubrobacter phytolaccae KCTC 29190.</title>
        <authorList>
            <person name="Jiang Z."/>
        </authorList>
    </citation>
    <scope>NUCLEOTIDE SEQUENCE</scope>
    <source>
        <strain evidence="6">KCTC 29190</strain>
    </source>
</reference>
<keyword evidence="3 5" id="KW-0732">Signal</keyword>
<evidence type="ECO:0000256" key="4">
    <source>
        <dbReference type="PIRSR" id="PIRSR004846-1"/>
    </source>
</evidence>
<keyword evidence="4" id="KW-0500">Molybdenum</keyword>
<proteinExistence type="inferred from homology"/>
<sequence>MNRTLLSTLAIAASLAAPAAAQAAPTVYAAASLREAFPEIDSAPRFNFAGSNQLQTQIERGAPADLFASASSTEAQALFRANRCERPVTFATNTVVMLVPAANPAKLDSIYDLKRGPQRRLAVGTAGVPIGAYTRKLLARMRLTSILSKHIVSSEPNVTSITSKVALGSADAGFAYLTDARAAGNRVKVIRLPKWAQPPVRYQACVVKRSGVDTGGANAFLNKVRSSTGRRILAKWGFGLPPR</sequence>
<dbReference type="PIRSF" id="PIRSF004846">
    <property type="entry name" value="ModA"/>
    <property type="match status" value="1"/>
</dbReference>
<feature type="binding site" evidence="4">
    <location>
        <position position="51"/>
    </location>
    <ligand>
        <name>molybdate</name>
        <dbReference type="ChEBI" id="CHEBI:36264"/>
    </ligand>
</feature>
<dbReference type="Pfam" id="PF13531">
    <property type="entry name" value="SBP_bac_11"/>
    <property type="match status" value="1"/>
</dbReference>
<dbReference type="InterPro" id="IPR005950">
    <property type="entry name" value="ModA"/>
</dbReference>
<evidence type="ECO:0000313" key="6">
    <source>
        <dbReference type="EMBL" id="MDA0185318.1"/>
    </source>
</evidence>
<dbReference type="AlphaFoldDB" id="A0A9X3NEV2"/>
<dbReference type="RefSeq" id="WP_270029815.1">
    <property type="nucleotide sequence ID" value="NZ_JAPDDP010000107.1"/>
</dbReference>
<organism evidence="6 7">
    <name type="scientific">Solirubrobacter phytolaccae</name>
    <dbReference type="NCBI Taxonomy" id="1404360"/>
    <lineage>
        <taxon>Bacteria</taxon>
        <taxon>Bacillati</taxon>
        <taxon>Actinomycetota</taxon>
        <taxon>Thermoleophilia</taxon>
        <taxon>Solirubrobacterales</taxon>
        <taxon>Solirubrobacteraceae</taxon>
        <taxon>Solirubrobacter</taxon>
    </lineage>
</organism>